<gene>
    <name evidence="3" type="ORF">B0T24DRAFT_685613</name>
</gene>
<dbReference type="SUPFAM" id="SSF51735">
    <property type="entry name" value="NAD(P)-binding Rossmann-fold domains"/>
    <property type="match status" value="1"/>
</dbReference>
<proteinExistence type="predicted"/>
<feature type="coiled-coil region" evidence="1">
    <location>
        <begin position="306"/>
        <end position="333"/>
    </location>
</feature>
<dbReference type="Proteomes" id="UP001287356">
    <property type="component" value="Unassembled WGS sequence"/>
</dbReference>
<reference evidence="3" key="2">
    <citation type="submission" date="2023-06" db="EMBL/GenBank/DDBJ databases">
        <authorList>
            <consortium name="Lawrence Berkeley National Laboratory"/>
            <person name="Haridas S."/>
            <person name="Hensen N."/>
            <person name="Bonometti L."/>
            <person name="Westerberg I."/>
            <person name="Brannstrom I.O."/>
            <person name="Guillou S."/>
            <person name="Cros-Aarteil S."/>
            <person name="Calhoun S."/>
            <person name="Kuo A."/>
            <person name="Mondo S."/>
            <person name="Pangilinan J."/>
            <person name="Riley R."/>
            <person name="Labutti K."/>
            <person name="Andreopoulos B."/>
            <person name="Lipzen A."/>
            <person name="Chen C."/>
            <person name="Yanf M."/>
            <person name="Daum C."/>
            <person name="Ng V."/>
            <person name="Clum A."/>
            <person name="Steindorff A."/>
            <person name="Ohm R."/>
            <person name="Martin F."/>
            <person name="Silar P."/>
            <person name="Natvig D."/>
            <person name="Lalanne C."/>
            <person name="Gautier V."/>
            <person name="Ament-Velasquez S.L."/>
            <person name="Kruys A."/>
            <person name="Hutchinson M.I."/>
            <person name="Powell A.J."/>
            <person name="Barry K."/>
            <person name="Miller A.N."/>
            <person name="Grigoriev I.V."/>
            <person name="Debuchy R."/>
            <person name="Gladieux P."/>
            <person name="Thoren M.H."/>
            <person name="Johannesson H."/>
        </authorList>
    </citation>
    <scope>NUCLEOTIDE SEQUENCE</scope>
    <source>
        <strain evidence="3">CBS 958.72</strain>
    </source>
</reference>
<dbReference type="Gene3D" id="3.40.710.10">
    <property type="entry name" value="DD-peptidase/beta-lactamase superfamily"/>
    <property type="match status" value="1"/>
</dbReference>
<dbReference type="InterPro" id="IPR036291">
    <property type="entry name" value="NAD(P)-bd_dom_sf"/>
</dbReference>
<evidence type="ECO:0000256" key="1">
    <source>
        <dbReference type="SAM" id="Coils"/>
    </source>
</evidence>
<evidence type="ECO:0000256" key="2">
    <source>
        <dbReference type="SAM" id="MobiDB-lite"/>
    </source>
</evidence>
<evidence type="ECO:0000313" key="3">
    <source>
        <dbReference type="EMBL" id="KAK3358350.1"/>
    </source>
</evidence>
<dbReference type="EMBL" id="JAULSN010000017">
    <property type="protein sequence ID" value="KAK3358350.1"/>
    <property type="molecule type" value="Genomic_DNA"/>
</dbReference>
<dbReference type="InterPro" id="IPR012338">
    <property type="entry name" value="Beta-lactam/transpept-like"/>
</dbReference>
<reference evidence="3" key="1">
    <citation type="journal article" date="2023" name="Mol. Phylogenet. Evol.">
        <title>Genome-scale phylogeny and comparative genomics of the fungal order Sordariales.</title>
        <authorList>
            <person name="Hensen N."/>
            <person name="Bonometti L."/>
            <person name="Westerberg I."/>
            <person name="Brannstrom I.O."/>
            <person name="Guillou S."/>
            <person name="Cros-Aarteil S."/>
            <person name="Calhoun S."/>
            <person name="Haridas S."/>
            <person name="Kuo A."/>
            <person name="Mondo S."/>
            <person name="Pangilinan J."/>
            <person name="Riley R."/>
            <person name="LaButti K."/>
            <person name="Andreopoulos B."/>
            <person name="Lipzen A."/>
            <person name="Chen C."/>
            <person name="Yan M."/>
            <person name="Daum C."/>
            <person name="Ng V."/>
            <person name="Clum A."/>
            <person name="Steindorff A."/>
            <person name="Ohm R.A."/>
            <person name="Martin F."/>
            <person name="Silar P."/>
            <person name="Natvig D.O."/>
            <person name="Lalanne C."/>
            <person name="Gautier V."/>
            <person name="Ament-Velasquez S.L."/>
            <person name="Kruys A."/>
            <person name="Hutchinson M.I."/>
            <person name="Powell A.J."/>
            <person name="Barry K."/>
            <person name="Miller A.N."/>
            <person name="Grigoriev I.V."/>
            <person name="Debuchy R."/>
            <person name="Gladieux P."/>
            <person name="Hiltunen Thoren M."/>
            <person name="Johannesson H."/>
        </authorList>
    </citation>
    <scope>NUCLEOTIDE SEQUENCE</scope>
    <source>
        <strain evidence="3">CBS 958.72</strain>
    </source>
</reference>
<dbReference type="Gene3D" id="3.40.50.720">
    <property type="entry name" value="NAD(P)-binding Rossmann-like Domain"/>
    <property type="match status" value="1"/>
</dbReference>
<name>A0AAE0MYN5_9PEZI</name>
<dbReference type="AlphaFoldDB" id="A0AAE0MYN5"/>
<protein>
    <submittedName>
        <fullName evidence="3">Uncharacterized protein</fullName>
    </submittedName>
</protein>
<keyword evidence="1" id="KW-0175">Coiled coil</keyword>
<dbReference type="SUPFAM" id="SSF56601">
    <property type="entry name" value="beta-lactamase/transpeptidase-like"/>
    <property type="match status" value="1"/>
</dbReference>
<keyword evidence="4" id="KW-1185">Reference proteome</keyword>
<comment type="caution">
    <text evidence="3">The sequence shown here is derived from an EMBL/GenBank/DDBJ whole genome shotgun (WGS) entry which is preliminary data.</text>
</comment>
<accession>A0AAE0MYN5</accession>
<organism evidence="3 4">
    <name type="scientific">Lasiosphaeria ovina</name>
    <dbReference type="NCBI Taxonomy" id="92902"/>
    <lineage>
        <taxon>Eukaryota</taxon>
        <taxon>Fungi</taxon>
        <taxon>Dikarya</taxon>
        <taxon>Ascomycota</taxon>
        <taxon>Pezizomycotina</taxon>
        <taxon>Sordariomycetes</taxon>
        <taxon>Sordariomycetidae</taxon>
        <taxon>Sordariales</taxon>
        <taxon>Lasiosphaeriaceae</taxon>
        <taxon>Lasiosphaeria</taxon>
    </lineage>
</organism>
<feature type="region of interest" description="Disordered" evidence="2">
    <location>
        <begin position="1"/>
        <end position="34"/>
    </location>
</feature>
<sequence>MRKRGRPNQEQDQQDQEAQVTDALALPANRNPTAETPADVVKRAVTTGPHPAYLLRTLSPDLVDPFQGSDGPHQPAGTIPIYTLPVSHITAVIPHMRLRCTRLMTRGAIYVETMDRESMSLAIRDVGFRNIIMLEASRHLAGAHPPGSPQKQRFGDVPTRYKVVCVQALDAAISSAQTARSFSERVVLGLAGCVPGACAEGVDDGGDYMGHPTIAHGSRVLVTGATGYLATHITKQLLERGFHVRGTVRDLQTASWLTADLFKEARSRGHFELAKDSPGLSYLDILRSTLVSVADASSLGLAPSLSTHVESTLKELEADIQSLQETANGSASQATGNVREIKWRRKRGRIQMHHDRIRRRRTDLAHAVELLQPAQGQSQAVLLLGIQESTRLGLDTTGRMMEASTDRITLSIDDIAAPGQISALDSGAAPPELVMTEQQGPQQIFRAFATLRRQCPKRRQLWFASSTFLAYLQPLFGVLHHGEVLFADGFGCLDATEARRPTADTVYGIGSLTNCFVASSLAKLFYDASRCRG</sequence>
<evidence type="ECO:0000313" key="4">
    <source>
        <dbReference type="Proteomes" id="UP001287356"/>
    </source>
</evidence>